<dbReference type="EMBL" id="CP066775">
    <property type="protein sequence ID" value="QQL50469.1"/>
    <property type="molecule type" value="Genomic_DNA"/>
</dbReference>
<reference evidence="7 8" key="1">
    <citation type="submission" date="2020-12" db="EMBL/GenBank/DDBJ databases">
        <title>HMF7856_wgs.fasta genome submission.</title>
        <authorList>
            <person name="Kang H."/>
            <person name="Kim H."/>
            <person name="Joh K."/>
        </authorList>
    </citation>
    <scope>NUCLEOTIDE SEQUENCE [LARGE SCALE GENOMIC DNA]</scope>
    <source>
        <strain evidence="7 8">HMF7856</strain>
    </source>
</reference>
<dbReference type="KEGG" id="mgik:GO620_003160"/>
<dbReference type="NCBIfam" id="TIGR02937">
    <property type="entry name" value="sigma70-ECF"/>
    <property type="match status" value="1"/>
</dbReference>
<dbReference type="GO" id="GO:0003677">
    <property type="term" value="F:DNA binding"/>
    <property type="evidence" value="ECO:0007669"/>
    <property type="project" value="InterPro"/>
</dbReference>
<dbReference type="InterPro" id="IPR036388">
    <property type="entry name" value="WH-like_DNA-bd_sf"/>
</dbReference>
<dbReference type="Gene3D" id="1.10.10.10">
    <property type="entry name" value="Winged helix-like DNA-binding domain superfamily/Winged helix DNA-binding domain"/>
    <property type="match status" value="1"/>
</dbReference>
<dbReference type="Pfam" id="PF08281">
    <property type="entry name" value="Sigma70_r4_2"/>
    <property type="match status" value="1"/>
</dbReference>
<evidence type="ECO:0000256" key="5">
    <source>
        <dbReference type="ARBA" id="ARBA00023163"/>
    </source>
</evidence>
<evidence type="ECO:0000256" key="3">
    <source>
        <dbReference type="ARBA" id="ARBA00023015"/>
    </source>
</evidence>
<keyword evidence="4" id="KW-0731">Sigma factor</keyword>
<dbReference type="SUPFAM" id="SSF46894">
    <property type="entry name" value="C-terminal effector domain of the bipartite response regulators"/>
    <property type="match status" value="1"/>
</dbReference>
<dbReference type="GO" id="GO:0016987">
    <property type="term" value="F:sigma factor activity"/>
    <property type="evidence" value="ECO:0007669"/>
    <property type="project" value="UniProtKB-KW"/>
</dbReference>
<dbReference type="InterPro" id="IPR039425">
    <property type="entry name" value="RNA_pol_sigma-70-like"/>
</dbReference>
<dbReference type="Gene3D" id="1.10.1740.10">
    <property type="match status" value="1"/>
</dbReference>
<evidence type="ECO:0000313" key="8">
    <source>
        <dbReference type="Proteomes" id="UP000429232"/>
    </source>
</evidence>
<keyword evidence="3" id="KW-0805">Transcription regulation</keyword>
<dbReference type="PRINTS" id="PR00038">
    <property type="entry name" value="HTHLUXR"/>
</dbReference>
<dbReference type="RefSeq" id="WP_157526292.1">
    <property type="nucleotide sequence ID" value="NZ_CP066775.1"/>
</dbReference>
<protein>
    <recommendedName>
        <fullName evidence="2">RNA polymerase sigma factor SigS</fullName>
    </recommendedName>
</protein>
<dbReference type="PANTHER" id="PTHR43133:SF46">
    <property type="entry name" value="RNA POLYMERASE SIGMA-70 FACTOR ECF SUBFAMILY"/>
    <property type="match status" value="1"/>
</dbReference>
<accession>A0A6I4IP55</accession>
<proteinExistence type="inferred from homology"/>
<dbReference type="InterPro" id="IPR014327">
    <property type="entry name" value="RNA_pol_sigma70_bacteroid"/>
</dbReference>
<sequence>MQELSILSDHELITLLKQDRRSAFQELYNRYWRTLYNDAYKRLKDKQLCEEVVQEVFINLWQKREGIQINSTVGGYLHTAVSNLVIDFFRKDSVRARYREHYKLFNSEVDDTTQTEIDLRELSQTIAAEVSRLPDKCRSVYELSRKEHKSNKEIARELSISEKTVENHITNALRKLRLSLGHYLLLILLLVVQ</sequence>
<keyword evidence="8" id="KW-1185">Reference proteome</keyword>
<dbReference type="InterPro" id="IPR000792">
    <property type="entry name" value="Tscrpt_reg_LuxR_C"/>
</dbReference>
<dbReference type="InterPro" id="IPR013325">
    <property type="entry name" value="RNA_pol_sigma_r2"/>
</dbReference>
<dbReference type="CDD" id="cd06170">
    <property type="entry name" value="LuxR_C_like"/>
    <property type="match status" value="1"/>
</dbReference>
<evidence type="ECO:0000256" key="4">
    <source>
        <dbReference type="ARBA" id="ARBA00023082"/>
    </source>
</evidence>
<dbReference type="InterPro" id="IPR013249">
    <property type="entry name" value="RNA_pol_sigma70_r4_t2"/>
</dbReference>
<gene>
    <name evidence="7" type="ORF">GO620_003160</name>
</gene>
<evidence type="ECO:0000256" key="6">
    <source>
        <dbReference type="ARBA" id="ARBA00024701"/>
    </source>
</evidence>
<dbReference type="GO" id="GO:0006352">
    <property type="term" value="P:DNA-templated transcription initiation"/>
    <property type="evidence" value="ECO:0007669"/>
    <property type="project" value="InterPro"/>
</dbReference>
<dbReference type="Pfam" id="PF04542">
    <property type="entry name" value="Sigma70_r2"/>
    <property type="match status" value="1"/>
</dbReference>
<evidence type="ECO:0000256" key="2">
    <source>
        <dbReference type="ARBA" id="ARBA00021245"/>
    </source>
</evidence>
<dbReference type="Proteomes" id="UP000429232">
    <property type="component" value="Chromosome"/>
</dbReference>
<comment type="function">
    <text evidence="6">Sigma factors are initiation factors that promote the attachment of RNA polymerase to specific initiation sites and are then released. Sigma-S contributes to the protection against external stress, thus playing a role in cellular fitness and survival.</text>
</comment>
<evidence type="ECO:0000313" key="7">
    <source>
        <dbReference type="EMBL" id="QQL50469.1"/>
    </source>
</evidence>
<dbReference type="InterPro" id="IPR014284">
    <property type="entry name" value="RNA_pol_sigma-70_dom"/>
</dbReference>
<dbReference type="NCBIfam" id="TIGR02985">
    <property type="entry name" value="Sig70_bacteroi1"/>
    <property type="match status" value="1"/>
</dbReference>
<dbReference type="InterPro" id="IPR016032">
    <property type="entry name" value="Sig_transdc_resp-reg_C-effctor"/>
</dbReference>
<dbReference type="InterPro" id="IPR007627">
    <property type="entry name" value="RNA_pol_sigma70_r2"/>
</dbReference>
<comment type="similarity">
    <text evidence="1">Belongs to the sigma-70 factor family.</text>
</comment>
<keyword evidence="5" id="KW-0804">Transcription</keyword>
<dbReference type="SUPFAM" id="SSF88946">
    <property type="entry name" value="Sigma2 domain of RNA polymerase sigma factors"/>
    <property type="match status" value="1"/>
</dbReference>
<dbReference type="SMART" id="SM00421">
    <property type="entry name" value="HTH_LUXR"/>
    <property type="match status" value="1"/>
</dbReference>
<organism evidence="7 8">
    <name type="scientific">Mucilaginibacter ginkgonis</name>
    <dbReference type="NCBI Taxonomy" id="2682091"/>
    <lineage>
        <taxon>Bacteria</taxon>
        <taxon>Pseudomonadati</taxon>
        <taxon>Bacteroidota</taxon>
        <taxon>Sphingobacteriia</taxon>
        <taxon>Sphingobacteriales</taxon>
        <taxon>Sphingobacteriaceae</taxon>
        <taxon>Mucilaginibacter</taxon>
    </lineage>
</organism>
<evidence type="ECO:0000256" key="1">
    <source>
        <dbReference type="ARBA" id="ARBA00007788"/>
    </source>
</evidence>
<name>A0A6I4IP55_9SPHI</name>
<dbReference type="PANTHER" id="PTHR43133">
    <property type="entry name" value="RNA POLYMERASE ECF-TYPE SIGMA FACTO"/>
    <property type="match status" value="1"/>
</dbReference>
<dbReference type="AlphaFoldDB" id="A0A6I4IP55"/>